<dbReference type="OrthoDB" id="9761532at2"/>
<dbReference type="STRING" id="698762.SAMN00808754_0554"/>
<dbReference type="AlphaFoldDB" id="A0A1W1VG99"/>
<dbReference type="Gene3D" id="3.40.630.10">
    <property type="entry name" value="Zn peptidases"/>
    <property type="match status" value="2"/>
</dbReference>
<dbReference type="Pfam" id="PF07687">
    <property type="entry name" value="M20_dimer"/>
    <property type="match status" value="1"/>
</dbReference>
<dbReference type="NCBIfam" id="NF009555">
    <property type="entry name" value="PRK13004.1"/>
    <property type="match status" value="1"/>
</dbReference>
<dbReference type="InterPro" id="IPR050072">
    <property type="entry name" value="Peptidase_M20A"/>
</dbReference>
<dbReference type="SUPFAM" id="SSF55031">
    <property type="entry name" value="Bacterial exopeptidase dimerisation domain"/>
    <property type="match status" value="1"/>
</dbReference>
<reference evidence="5 6" key="1">
    <citation type="submission" date="2017-04" db="EMBL/GenBank/DDBJ databases">
        <authorList>
            <person name="Afonso C.L."/>
            <person name="Miller P.J."/>
            <person name="Scott M.A."/>
            <person name="Spackman E."/>
            <person name="Goraichik I."/>
            <person name="Dimitrov K.M."/>
            <person name="Suarez D.L."/>
            <person name="Swayne D.E."/>
        </authorList>
    </citation>
    <scope>NUCLEOTIDE SEQUENCE [LARGE SCALE GENOMIC DNA]</scope>
    <source>
        <strain evidence="5 6">ToBE</strain>
    </source>
</reference>
<dbReference type="PANTHER" id="PTHR43808">
    <property type="entry name" value="ACETYLORNITHINE DEACETYLASE"/>
    <property type="match status" value="1"/>
</dbReference>
<dbReference type="GO" id="GO:0008777">
    <property type="term" value="F:acetylornithine deacetylase activity"/>
    <property type="evidence" value="ECO:0007669"/>
    <property type="project" value="TreeGrafter"/>
</dbReference>
<dbReference type="InterPro" id="IPR036264">
    <property type="entry name" value="Bact_exopeptidase_dim_dom"/>
</dbReference>
<dbReference type="EMBL" id="LT838272">
    <property type="protein sequence ID" value="SMB91994.1"/>
    <property type="molecule type" value="Genomic_DNA"/>
</dbReference>
<accession>A0A1W1VG99</accession>
<feature type="domain" description="Peptidase M20 dimerisation" evidence="4">
    <location>
        <begin position="178"/>
        <end position="279"/>
    </location>
</feature>
<dbReference type="NCBIfam" id="TIGR03526">
    <property type="entry name" value="selenium_YgeY"/>
    <property type="match status" value="1"/>
</dbReference>
<dbReference type="InterPro" id="IPR017706">
    <property type="entry name" value="Peptidase_M20/DapE_YgeY"/>
</dbReference>
<dbReference type="Gene3D" id="3.30.70.360">
    <property type="match status" value="1"/>
</dbReference>
<dbReference type="PANTHER" id="PTHR43808:SF31">
    <property type="entry name" value="N-ACETYL-L-CITRULLINE DEACETYLASE"/>
    <property type="match status" value="1"/>
</dbReference>
<evidence type="ECO:0000313" key="5">
    <source>
        <dbReference type="EMBL" id="SMB91994.1"/>
    </source>
</evidence>
<sequence length="396" mass="43122">MRENLNTWVEKQQEELVSFLRRLIAIPSPSGQEKEVAAYLAEEMRRVGFEEVIVDSLGNVAGRIGRGRVTIIYDAHMDTVPAGEAKEWGFDPYSGKYEEGIVYGRGASDDKGCLACMVYAGKAIKELELKGDFTLYVVGVVGEEIGEGRGIKHFLEETGINPSYVVIGEASGLRICRGHRGRALFKVTLPGKAGHASAPELADNPLYKAAAFLNLVEKMGGTLAEDPFLGKGSIAATQVECFTPSLNTIPGECAVYLDRRLTLGESKEVALAQVERIASLLGGKVEILKYDERSYTGHPFGGEEFFPAWCLPEEHPFLAAFKEAFQEALGREPVVGRWGFSTDGNYTAGQAGIPTLGFGPGNEQHPHSYQDQISVKEMLEALKVYALLPLKLAKTS</sequence>
<dbReference type="GO" id="GO:0006526">
    <property type="term" value="P:L-arginine biosynthetic process"/>
    <property type="evidence" value="ECO:0007669"/>
    <property type="project" value="TreeGrafter"/>
</dbReference>
<evidence type="ECO:0000259" key="4">
    <source>
        <dbReference type="Pfam" id="PF07687"/>
    </source>
</evidence>
<dbReference type="GO" id="GO:0004177">
    <property type="term" value="F:aminopeptidase activity"/>
    <property type="evidence" value="ECO:0007669"/>
    <property type="project" value="UniProtKB-UniRule"/>
</dbReference>
<keyword evidence="1 3" id="KW-0479">Metal-binding</keyword>
<evidence type="ECO:0000256" key="2">
    <source>
        <dbReference type="ARBA" id="ARBA00022801"/>
    </source>
</evidence>
<organism evidence="5 6">
    <name type="scientific">Thermanaeromonas toyohensis ToBE</name>
    <dbReference type="NCBI Taxonomy" id="698762"/>
    <lineage>
        <taxon>Bacteria</taxon>
        <taxon>Bacillati</taxon>
        <taxon>Bacillota</taxon>
        <taxon>Clostridia</taxon>
        <taxon>Neomoorellales</taxon>
        <taxon>Neomoorellaceae</taxon>
        <taxon>Thermanaeromonas</taxon>
    </lineage>
</organism>
<comment type="cofactor">
    <cofactor evidence="3">
        <name>a divalent metal cation</name>
        <dbReference type="ChEBI" id="CHEBI:60240"/>
    </cofactor>
    <text evidence="3">Binds 2 divalent metal cations per subunit.</text>
</comment>
<evidence type="ECO:0000256" key="1">
    <source>
        <dbReference type="ARBA" id="ARBA00022723"/>
    </source>
</evidence>
<dbReference type="InterPro" id="IPR002933">
    <property type="entry name" value="Peptidase_M20"/>
</dbReference>
<dbReference type="SUPFAM" id="SSF53187">
    <property type="entry name" value="Zn-dependent exopeptidases"/>
    <property type="match status" value="1"/>
</dbReference>
<proteinExistence type="predicted"/>
<keyword evidence="2 5" id="KW-0378">Hydrolase</keyword>
<feature type="binding site" evidence="3">
    <location>
        <position position="76"/>
    </location>
    <ligand>
        <name>Zn(2+)</name>
        <dbReference type="ChEBI" id="CHEBI:29105"/>
        <label>1</label>
    </ligand>
</feature>
<evidence type="ECO:0000313" key="6">
    <source>
        <dbReference type="Proteomes" id="UP000192569"/>
    </source>
</evidence>
<name>A0A1W1VG99_9FIRM</name>
<dbReference type="Pfam" id="PF01546">
    <property type="entry name" value="Peptidase_M20"/>
    <property type="match status" value="1"/>
</dbReference>
<keyword evidence="6" id="KW-1185">Reference proteome</keyword>
<protein>
    <submittedName>
        <fullName evidence="5">Putative selenium metabolism hydrolase</fullName>
    </submittedName>
</protein>
<dbReference type="Proteomes" id="UP000192569">
    <property type="component" value="Chromosome I"/>
</dbReference>
<dbReference type="RefSeq" id="WP_084663822.1">
    <property type="nucleotide sequence ID" value="NZ_LT838272.1"/>
</dbReference>
<gene>
    <name evidence="5" type="ORF">SAMN00808754_0554</name>
</gene>
<dbReference type="GO" id="GO:0046872">
    <property type="term" value="F:metal ion binding"/>
    <property type="evidence" value="ECO:0007669"/>
    <property type="project" value="UniProtKB-UniRule"/>
</dbReference>
<dbReference type="InterPro" id="IPR011650">
    <property type="entry name" value="Peptidase_M20_dimer"/>
</dbReference>
<evidence type="ECO:0000256" key="3">
    <source>
        <dbReference type="PIRSR" id="PIRSR001123-2"/>
    </source>
</evidence>